<organism evidence="1">
    <name type="scientific">marine sediment metagenome</name>
    <dbReference type="NCBI Taxonomy" id="412755"/>
    <lineage>
        <taxon>unclassified sequences</taxon>
        <taxon>metagenomes</taxon>
        <taxon>ecological metagenomes</taxon>
    </lineage>
</organism>
<sequence>VVGPQGMYRGLKGVPGGGGALKKMQNYLRMVTVQGKPTKEAFKLAFPEYVDDLGDASQIVESLLAGDIAKEGLARRMMSGSTWEKVKTGMLMPFSTSEGMNRVVSYYAGRNQHLYQNAHKLAGATSAVRKQIMSEAGKVGQTLTMTTQFTGGPLGIPKALINTWAPWRQFMHFPLRFAGMLQGSVRMGADPSKMDWGTIGRTLAGSTAMYVGAKNLLGVDISQGLMMGALPIPTYEGSPFYPFPLVPPAVGVLGTAGKALLTGEAKSLGATAALLVPGGIAARKAYRSLSPRFADYRGKTPEGRIPIYNDKKALIGTMSPLQLTLRALGLKPAGMAAEQGAAQWLLSQREKIRAYRRDYLQALMENDTNKAGKIQAEFKKGYPELGPLQVKKSDIRAITNRREITRLHRIEKGLPAAYRPLFSQILGEASLSSFTKDIDVGPTGMEKYLQ</sequence>
<protein>
    <recommendedName>
        <fullName evidence="2">Large polyvalent protein associated domain-containing protein</fullName>
    </recommendedName>
</protein>
<accession>A0A0F9RLE6</accession>
<evidence type="ECO:0008006" key="2">
    <source>
        <dbReference type="Google" id="ProtNLM"/>
    </source>
</evidence>
<feature type="non-terminal residue" evidence="1">
    <location>
        <position position="1"/>
    </location>
</feature>
<reference evidence="1" key="1">
    <citation type="journal article" date="2015" name="Nature">
        <title>Complex archaea that bridge the gap between prokaryotes and eukaryotes.</title>
        <authorList>
            <person name="Spang A."/>
            <person name="Saw J.H."/>
            <person name="Jorgensen S.L."/>
            <person name="Zaremba-Niedzwiedzka K."/>
            <person name="Martijn J."/>
            <person name="Lind A.E."/>
            <person name="van Eijk R."/>
            <person name="Schleper C."/>
            <person name="Guy L."/>
            <person name="Ettema T.J."/>
        </authorList>
    </citation>
    <scope>NUCLEOTIDE SEQUENCE</scope>
</reference>
<gene>
    <name evidence="1" type="ORF">LCGC14_0959050</name>
</gene>
<dbReference type="AlphaFoldDB" id="A0A0F9RLE6"/>
<proteinExistence type="predicted"/>
<name>A0A0F9RLE6_9ZZZZ</name>
<comment type="caution">
    <text evidence="1">The sequence shown here is derived from an EMBL/GenBank/DDBJ whole genome shotgun (WGS) entry which is preliminary data.</text>
</comment>
<evidence type="ECO:0000313" key="1">
    <source>
        <dbReference type="EMBL" id="KKN18098.1"/>
    </source>
</evidence>
<dbReference type="EMBL" id="LAZR01003459">
    <property type="protein sequence ID" value="KKN18098.1"/>
    <property type="molecule type" value="Genomic_DNA"/>
</dbReference>